<evidence type="ECO:0000313" key="4">
    <source>
        <dbReference type="Ensembl" id="ENSSAUP00010020894.1"/>
    </source>
</evidence>
<dbReference type="Pfam" id="PF12796">
    <property type="entry name" value="Ank_2"/>
    <property type="match status" value="1"/>
</dbReference>
<keyword evidence="2 3" id="KW-0040">ANK repeat</keyword>
<dbReference type="SMART" id="SM00248">
    <property type="entry name" value="ANK"/>
    <property type="match status" value="2"/>
</dbReference>
<evidence type="ECO:0000256" key="1">
    <source>
        <dbReference type="ARBA" id="ARBA00022737"/>
    </source>
</evidence>
<accession>A0A671V3S8</accession>
<sequence>MCDFFTLLGKGLDPDTTGPKAQTPLHLAAQCNRPELVDLLLKAGAQVIIKPFDGLTPLHVASQQGHADPVIRLLQGKADPGVKDRLGRTALRATLNIIISAFCRHVWSLQSTCKCQ</sequence>
<dbReference type="SUPFAM" id="SSF48403">
    <property type="entry name" value="Ankyrin repeat"/>
    <property type="match status" value="1"/>
</dbReference>
<evidence type="ECO:0000256" key="3">
    <source>
        <dbReference type="PROSITE-ProRule" id="PRU00023"/>
    </source>
</evidence>
<reference evidence="4" key="1">
    <citation type="submission" date="2021-04" db="EMBL/GenBank/DDBJ databases">
        <authorList>
            <consortium name="Wellcome Sanger Institute Data Sharing"/>
        </authorList>
    </citation>
    <scope>NUCLEOTIDE SEQUENCE [LARGE SCALE GENOMIC DNA]</scope>
</reference>
<dbReference type="PROSITE" id="PS50088">
    <property type="entry name" value="ANK_REPEAT"/>
    <property type="match status" value="2"/>
</dbReference>
<dbReference type="InterPro" id="IPR050889">
    <property type="entry name" value="Dendritic_Spine_Reg/Scaffold"/>
</dbReference>
<dbReference type="InterPro" id="IPR002110">
    <property type="entry name" value="Ankyrin_rpt"/>
</dbReference>
<name>A0A671V3S8_SPAAU</name>
<dbReference type="InterPro" id="IPR036770">
    <property type="entry name" value="Ankyrin_rpt-contain_sf"/>
</dbReference>
<reference evidence="4" key="2">
    <citation type="submission" date="2025-08" db="UniProtKB">
        <authorList>
            <consortium name="Ensembl"/>
        </authorList>
    </citation>
    <scope>IDENTIFICATION</scope>
</reference>
<dbReference type="PANTHER" id="PTHR24166:SF48">
    <property type="entry name" value="PROTEIN VAPYRIN"/>
    <property type="match status" value="1"/>
</dbReference>
<proteinExistence type="predicted"/>
<keyword evidence="5" id="KW-1185">Reference proteome</keyword>
<evidence type="ECO:0000256" key="2">
    <source>
        <dbReference type="ARBA" id="ARBA00023043"/>
    </source>
</evidence>
<reference evidence="4" key="3">
    <citation type="submission" date="2025-09" db="UniProtKB">
        <authorList>
            <consortium name="Ensembl"/>
        </authorList>
    </citation>
    <scope>IDENTIFICATION</scope>
</reference>
<dbReference type="Proteomes" id="UP000472265">
    <property type="component" value="Chromosome 11"/>
</dbReference>
<feature type="repeat" description="ANK" evidence="3">
    <location>
        <begin position="53"/>
        <end position="85"/>
    </location>
</feature>
<dbReference type="AlphaFoldDB" id="A0A671V3S8"/>
<dbReference type="InParanoid" id="A0A671V3S8"/>
<dbReference type="PANTHER" id="PTHR24166">
    <property type="entry name" value="ROLLING PEBBLES, ISOFORM B"/>
    <property type="match status" value="1"/>
</dbReference>
<feature type="repeat" description="ANK" evidence="3">
    <location>
        <begin position="20"/>
        <end position="52"/>
    </location>
</feature>
<dbReference type="PROSITE" id="PS50297">
    <property type="entry name" value="ANK_REP_REGION"/>
    <property type="match status" value="2"/>
</dbReference>
<evidence type="ECO:0000313" key="5">
    <source>
        <dbReference type="Proteomes" id="UP000472265"/>
    </source>
</evidence>
<organism evidence="4 5">
    <name type="scientific">Sparus aurata</name>
    <name type="common">Gilthead sea bream</name>
    <dbReference type="NCBI Taxonomy" id="8175"/>
    <lineage>
        <taxon>Eukaryota</taxon>
        <taxon>Metazoa</taxon>
        <taxon>Chordata</taxon>
        <taxon>Craniata</taxon>
        <taxon>Vertebrata</taxon>
        <taxon>Euteleostomi</taxon>
        <taxon>Actinopterygii</taxon>
        <taxon>Neopterygii</taxon>
        <taxon>Teleostei</taxon>
        <taxon>Neoteleostei</taxon>
        <taxon>Acanthomorphata</taxon>
        <taxon>Eupercaria</taxon>
        <taxon>Spariformes</taxon>
        <taxon>Sparidae</taxon>
        <taxon>Sparus</taxon>
    </lineage>
</organism>
<dbReference type="Gene3D" id="1.25.40.20">
    <property type="entry name" value="Ankyrin repeat-containing domain"/>
    <property type="match status" value="1"/>
</dbReference>
<dbReference type="Ensembl" id="ENSSAUT00010022079.1">
    <property type="protein sequence ID" value="ENSSAUP00010020894.1"/>
    <property type="gene ID" value="ENSSAUG00010009290.1"/>
</dbReference>
<protein>
    <submittedName>
        <fullName evidence="4">Uncharacterized protein</fullName>
    </submittedName>
</protein>
<keyword evidence="1" id="KW-0677">Repeat</keyword>